<evidence type="ECO:0000313" key="1">
    <source>
        <dbReference type="EMBL" id="RXN37740.1"/>
    </source>
</evidence>
<dbReference type="Proteomes" id="UP000290572">
    <property type="component" value="Unassembled WGS sequence"/>
</dbReference>
<sequence length="105" mass="12010">MDEVLSSSTALFCSPCSGANVAKHYNILQLLMQKRGTFELDDKNIVAEEYKKTTENISEQQPQIADDQDIIIIPTQVNFANYKAIVSFVNTENVHWKFLYLLRIP</sequence>
<name>A0A498NZN5_LABRO</name>
<organism evidence="1 2">
    <name type="scientific">Labeo rohita</name>
    <name type="common">Indian major carp</name>
    <name type="synonym">Cyprinus rohita</name>
    <dbReference type="NCBI Taxonomy" id="84645"/>
    <lineage>
        <taxon>Eukaryota</taxon>
        <taxon>Metazoa</taxon>
        <taxon>Chordata</taxon>
        <taxon>Craniata</taxon>
        <taxon>Vertebrata</taxon>
        <taxon>Euteleostomi</taxon>
        <taxon>Actinopterygii</taxon>
        <taxon>Neopterygii</taxon>
        <taxon>Teleostei</taxon>
        <taxon>Ostariophysi</taxon>
        <taxon>Cypriniformes</taxon>
        <taxon>Cyprinidae</taxon>
        <taxon>Labeoninae</taxon>
        <taxon>Labeonini</taxon>
        <taxon>Labeo</taxon>
    </lineage>
</organism>
<dbReference type="AlphaFoldDB" id="A0A498NZN5"/>
<reference evidence="1 2" key="1">
    <citation type="submission" date="2018-03" db="EMBL/GenBank/DDBJ databases">
        <title>Draft genome sequence of Rohu Carp (Labeo rohita).</title>
        <authorList>
            <person name="Das P."/>
            <person name="Kushwaha B."/>
            <person name="Joshi C.G."/>
            <person name="Kumar D."/>
            <person name="Nagpure N.S."/>
            <person name="Sahoo L."/>
            <person name="Das S.P."/>
            <person name="Bit A."/>
            <person name="Patnaik S."/>
            <person name="Meher P.K."/>
            <person name="Jayasankar P."/>
            <person name="Koringa P.G."/>
            <person name="Patel N.V."/>
            <person name="Hinsu A.T."/>
            <person name="Kumar R."/>
            <person name="Pandey M."/>
            <person name="Agarwal S."/>
            <person name="Srivastava S."/>
            <person name="Singh M."/>
            <person name="Iquebal M.A."/>
            <person name="Jaiswal S."/>
            <person name="Angadi U.B."/>
            <person name="Kumar N."/>
            <person name="Raza M."/>
            <person name="Shah T.M."/>
            <person name="Rai A."/>
            <person name="Jena J.K."/>
        </authorList>
    </citation>
    <scope>NUCLEOTIDE SEQUENCE [LARGE SCALE GENOMIC DNA]</scope>
    <source>
        <strain evidence="1">DASCIFA01</strain>
        <tissue evidence="1">Testis</tissue>
    </source>
</reference>
<proteinExistence type="predicted"/>
<gene>
    <name evidence="1" type="ORF">ROHU_001767</name>
</gene>
<dbReference type="EMBL" id="QBIY01005474">
    <property type="protein sequence ID" value="RXN37740.1"/>
    <property type="molecule type" value="Genomic_DNA"/>
</dbReference>
<protein>
    <submittedName>
        <fullName evidence="1">Uncharacterized protein</fullName>
    </submittedName>
</protein>
<keyword evidence="2" id="KW-1185">Reference proteome</keyword>
<comment type="caution">
    <text evidence="1">The sequence shown here is derived from an EMBL/GenBank/DDBJ whole genome shotgun (WGS) entry which is preliminary data.</text>
</comment>
<evidence type="ECO:0000313" key="2">
    <source>
        <dbReference type="Proteomes" id="UP000290572"/>
    </source>
</evidence>
<accession>A0A498NZN5</accession>